<gene>
    <name evidence="3" type="ORF">HH304_06925</name>
</gene>
<dbReference type="PANTHER" id="PTHR11614">
    <property type="entry name" value="PHOSPHOLIPASE-RELATED"/>
    <property type="match status" value="1"/>
</dbReference>
<dbReference type="AlphaFoldDB" id="A0A848IUW3"/>
<name>A0A848IUW3_9BACT</name>
<dbReference type="Pfam" id="PF12146">
    <property type="entry name" value="Hydrolase_4"/>
    <property type="match status" value="1"/>
</dbReference>
<reference evidence="3 4" key="1">
    <citation type="submission" date="2020-04" db="EMBL/GenBank/DDBJ databases">
        <title>Flammeovirgaceae bacterium KN852 isolated from deep sea.</title>
        <authorList>
            <person name="Zhang D.-C."/>
        </authorList>
    </citation>
    <scope>NUCLEOTIDE SEQUENCE [LARGE SCALE GENOMIC DNA]</scope>
    <source>
        <strain evidence="3 4">KN852</strain>
    </source>
</reference>
<organism evidence="3 4">
    <name type="scientific">Marinigracilibium pacificum</name>
    <dbReference type="NCBI Taxonomy" id="2729599"/>
    <lineage>
        <taxon>Bacteria</taxon>
        <taxon>Pseudomonadati</taxon>
        <taxon>Bacteroidota</taxon>
        <taxon>Cytophagia</taxon>
        <taxon>Cytophagales</taxon>
        <taxon>Flammeovirgaceae</taxon>
        <taxon>Marinigracilibium</taxon>
    </lineage>
</organism>
<dbReference type="GO" id="GO:0016787">
    <property type="term" value="F:hydrolase activity"/>
    <property type="evidence" value="ECO:0007669"/>
    <property type="project" value="UniProtKB-KW"/>
</dbReference>
<keyword evidence="1" id="KW-1133">Transmembrane helix</keyword>
<dbReference type="InterPro" id="IPR022742">
    <property type="entry name" value="Hydrolase_4"/>
</dbReference>
<accession>A0A848IUW3</accession>
<dbReference type="InterPro" id="IPR051044">
    <property type="entry name" value="MAG_DAG_Lipase"/>
</dbReference>
<dbReference type="InterPro" id="IPR029058">
    <property type="entry name" value="AB_hydrolase_fold"/>
</dbReference>
<protein>
    <submittedName>
        <fullName evidence="3">Alpha/beta hydrolase</fullName>
    </submittedName>
</protein>
<dbReference type="EMBL" id="JABBNU010000004">
    <property type="protein sequence ID" value="NMM48127.1"/>
    <property type="molecule type" value="Genomic_DNA"/>
</dbReference>
<keyword evidence="1" id="KW-0812">Transmembrane</keyword>
<keyword evidence="1" id="KW-0472">Membrane</keyword>
<proteinExistence type="predicted"/>
<dbReference type="SUPFAM" id="SSF53474">
    <property type="entry name" value="alpha/beta-Hydrolases"/>
    <property type="match status" value="1"/>
</dbReference>
<sequence length="327" mass="37060">MTTKTLKWIGKTLLISVIIYTLVCLVLIYWPIEIEKNVMNYDYNSINTNTEVSLGTEQWVKMEDGKEIFSRVYESDSKNVVILIHGSGSDSRYLANLANAIADQNIGTVITPDMRGHGRNNGDRGDIDYIGQLDDDINKFIHFSKKELNAEKVILAGHSSGGGFVLNFIGNQKNSKVDKAILIAPFLGYKAPTVKPNSGGWVQVALKRIIGLSMLNNLHVKALNHLPVLFFNLPDNLNDSLQVQSYSYNMIMNFDSKDYQQEIKNTNIPCLVVVGDEDESFYPEQFPIVFEPARNLFQVEIIEKLKHLDIVKNDKVFELIKEWDLKN</sequence>
<dbReference type="RefSeq" id="WP_169679486.1">
    <property type="nucleotide sequence ID" value="NZ_JABBNU010000004.1"/>
</dbReference>
<feature type="domain" description="Serine aminopeptidase S33" evidence="2">
    <location>
        <begin position="77"/>
        <end position="307"/>
    </location>
</feature>
<comment type="caution">
    <text evidence="3">The sequence shown here is derived from an EMBL/GenBank/DDBJ whole genome shotgun (WGS) entry which is preliminary data.</text>
</comment>
<evidence type="ECO:0000313" key="4">
    <source>
        <dbReference type="Proteomes" id="UP000559010"/>
    </source>
</evidence>
<feature type="transmembrane region" description="Helical" evidence="1">
    <location>
        <begin position="12"/>
        <end position="32"/>
    </location>
</feature>
<evidence type="ECO:0000259" key="2">
    <source>
        <dbReference type="Pfam" id="PF12146"/>
    </source>
</evidence>
<evidence type="ECO:0000256" key="1">
    <source>
        <dbReference type="SAM" id="Phobius"/>
    </source>
</evidence>
<keyword evidence="3" id="KW-0378">Hydrolase</keyword>
<evidence type="ECO:0000313" key="3">
    <source>
        <dbReference type="EMBL" id="NMM48127.1"/>
    </source>
</evidence>
<dbReference type="Proteomes" id="UP000559010">
    <property type="component" value="Unassembled WGS sequence"/>
</dbReference>
<dbReference type="Gene3D" id="3.40.50.1820">
    <property type="entry name" value="alpha/beta hydrolase"/>
    <property type="match status" value="1"/>
</dbReference>
<keyword evidence="4" id="KW-1185">Reference proteome</keyword>